<feature type="compositionally biased region" description="Basic and acidic residues" evidence="1">
    <location>
        <begin position="1"/>
        <end position="27"/>
    </location>
</feature>
<evidence type="ECO:0000313" key="2">
    <source>
        <dbReference type="EMBL" id="KKW23112.1"/>
    </source>
</evidence>
<organism evidence="2 3">
    <name type="scientific">Candidatus Kaiserbacteria bacterium GW2011_GWA2_52_12</name>
    <dbReference type="NCBI Taxonomy" id="1618671"/>
    <lineage>
        <taxon>Bacteria</taxon>
        <taxon>Candidatus Kaiseribacteriota</taxon>
    </lineage>
</organism>
<evidence type="ECO:0008006" key="4">
    <source>
        <dbReference type="Google" id="ProtNLM"/>
    </source>
</evidence>
<evidence type="ECO:0000256" key="1">
    <source>
        <dbReference type="SAM" id="MobiDB-lite"/>
    </source>
</evidence>
<name>A0A0G1Z6J8_9BACT</name>
<accession>A0A0G1Z6J8</accession>
<dbReference type="STRING" id="1618671.UY67_C0028G0002"/>
<dbReference type="InterPro" id="IPR018691">
    <property type="entry name" value="DUF2188"/>
</dbReference>
<dbReference type="Pfam" id="PF09954">
    <property type="entry name" value="DUF2188"/>
    <property type="match status" value="1"/>
</dbReference>
<dbReference type="EMBL" id="LCQW01000028">
    <property type="protein sequence ID" value="KKW23112.1"/>
    <property type="molecule type" value="Genomic_DNA"/>
</dbReference>
<reference evidence="2 3" key="1">
    <citation type="journal article" date="2015" name="Nature">
        <title>rRNA introns, odd ribosomes, and small enigmatic genomes across a large radiation of phyla.</title>
        <authorList>
            <person name="Brown C.T."/>
            <person name="Hug L.A."/>
            <person name="Thomas B.C."/>
            <person name="Sharon I."/>
            <person name="Castelle C.J."/>
            <person name="Singh A."/>
            <person name="Wilkins M.J."/>
            <person name="Williams K.H."/>
            <person name="Banfield J.F."/>
        </authorList>
    </citation>
    <scope>NUCLEOTIDE SEQUENCE [LARGE SCALE GENOMIC DNA]</scope>
</reference>
<proteinExistence type="predicted"/>
<feature type="compositionally biased region" description="Pro residues" evidence="1">
    <location>
        <begin position="71"/>
        <end position="80"/>
    </location>
</feature>
<sequence length="80" mass="8663">MANYHVTKDKESGDWKAKREGADRAAAHYDTQAEAEKAAKEFSANTGGGEVRIHSPKGPIRDSDTVAPGHDPNPPIDKKH</sequence>
<dbReference type="Proteomes" id="UP000034273">
    <property type="component" value="Unassembled WGS sequence"/>
</dbReference>
<comment type="caution">
    <text evidence="2">The sequence shown here is derived from an EMBL/GenBank/DDBJ whole genome shotgun (WGS) entry which is preliminary data.</text>
</comment>
<feature type="region of interest" description="Disordered" evidence="1">
    <location>
        <begin position="1"/>
        <end position="80"/>
    </location>
</feature>
<gene>
    <name evidence="2" type="ORF">UY67_C0028G0002</name>
</gene>
<dbReference type="PATRIC" id="fig|1618671.3.peg.838"/>
<dbReference type="AlphaFoldDB" id="A0A0G1Z6J8"/>
<protein>
    <recommendedName>
        <fullName evidence="4">DUF2188 domain-containing protein</fullName>
    </recommendedName>
</protein>
<evidence type="ECO:0000313" key="3">
    <source>
        <dbReference type="Proteomes" id="UP000034273"/>
    </source>
</evidence>